<accession>A0A0S1S2W0</accession>
<name>A0A0S1S2W0_9CAUD</name>
<proteinExistence type="predicted"/>
<dbReference type="EMBL" id="KT934943">
    <property type="protein sequence ID" value="ALM02479.1"/>
    <property type="molecule type" value="Genomic_DNA"/>
</dbReference>
<sequence length="71" mass="7750">MFGPVMMECKVCKQEFEADLEAHGPGVCIISFGCGHTMHATKTETRWVNTKTGNVDLVETAKQIKGSDFSA</sequence>
<dbReference type="GeneID" id="26523058"/>
<organism evidence="1 2">
    <name type="scientific">Klebsiella phage vB_KpnM_KB57</name>
    <dbReference type="NCBI Taxonomy" id="1719140"/>
    <lineage>
        <taxon>Viruses</taxon>
        <taxon>Duplodnaviria</taxon>
        <taxon>Heunggongvirae</taxon>
        <taxon>Uroviricota</taxon>
        <taxon>Caudoviricetes</taxon>
        <taxon>Vequintavirinae</taxon>
        <taxon>Mydovirus</taxon>
        <taxon>Mydovirus KB57</taxon>
    </lineage>
</organism>
<evidence type="ECO:0000313" key="1">
    <source>
        <dbReference type="EMBL" id="ALM02479.1"/>
    </source>
</evidence>
<dbReference type="RefSeq" id="YP_009187705.1">
    <property type="nucleotide sequence ID" value="NC_028659.1"/>
</dbReference>
<protein>
    <submittedName>
        <fullName evidence="1">Uncharacterized protein</fullName>
    </submittedName>
</protein>
<dbReference type="Proteomes" id="UP000203990">
    <property type="component" value="Segment"/>
</dbReference>
<keyword evidence="2" id="KW-1185">Reference proteome</keyword>
<gene>
    <name evidence="1" type="ORF">KB57_092</name>
</gene>
<evidence type="ECO:0000313" key="2">
    <source>
        <dbReference type="Proteomes" id="UP000203990"/>
    </source>
</evidence>
<reference evidence="1 2" key="1">
    <citation type="submission" date="2015-10" db="EMBL/GenBank/DDBJ databases">
        <title>Complete genome sequence of Klebsiella pneumoniae bacteriophage vB_KpnM_KB57.</title>
        <authorList>
            <person name="Volozhantsev N.V."/>
            <person name="Popova A.V."/>
            <person name="Krasilnikova V.M."/>
            <person name="Bogun A.G."/>
        </authorList>
    </citation>
    <scope>NUCLEOTIDE SEQUENCE [LARGE SCALE GENOMIC DNA]</scope>
</reference>
<dbReference type="OrthoDB" id="22096at10239"/>
<dbReference type="KEGG" id="vg:26523058"/>